<dbReference type="SMART" id="SM00882">
    <property type="entry name" value="CoA_trans"/>
    <property type="match status" value="1"/>
</dbReference>
<dbReference type="SUPFAM" id="SSF100950">
    <property type="entry name" value="NagB/RpiA/CoA transferase-like"/>
    <property type="match status" value="1"/>
</dbReference>
<dbReference type="AlphaFoldDB" id="A0A921SNS4"/>
<comment type="caution">
    <text evidence="3">The sequence shown here is derived from an EMBL/GenBank/DDBJ whole genome shotgun (WGS) entry which is preliminary data.</text>
</comment>
<evidence type="ECO:0000313" key="4">
    <source>
        <dbReference type="Proteomes" id="UP000784435"/>
    </source>
</evidence>
<evidence type="ECO:0000256" key="1">
    <source>
        <dbReference type="ARBA" id="ARBA00007047"/>
    </source>
</evidence>
<dbReference type="NCBIfam" id="TIGR02428">
    <property type="entry name" value="pcaJ_scoB_fam"/>
    <property type="match status" value="1"/>
</dbReference>
<dbReference type="EMBL" id="DYUK01000161">
    <property type="protein sequence ID" value="HJG80261.1"/>
    <property type="molecule type" value="Genomic_DNA"/>
</dbReference>
<name>A0A921SNS4_9MICO</name>
<dbReference type="InterPro" id="IPR004164">
    <property type="entry name" value="CoA_transf_AS"/>
</dbReference>
<dbReference type="InterPro" id="IPR037171">
    <property type="entry name" value="NagB/RpiA_transferase-like"/>
</dbReference>
<accession>A0A921SNS4</accession>
<protein>
    <submittedName>
        <fullName evidence="3">CoA-transferase subunit beta</fullName>
    </submittedName>
</protein>
<gene>
    <name evidence="3" type="ORF">K8V08_07595</name>
</gene>
<keyword evidence="2" id="KW-0808">Transferase</keyword>
<reference evidence="3" key="2">
    <citation type="submission" date="2021-09" db="EMBL/GenBank/DDBJ databases">
        <authorList>
            <person name="Gilroy R."/>
        </authorList>
    </citation>
    <scope>NUCLEOTIDE SEQUENCE</scope>
    <source>
        <strain evidence="3">ChiGjej5B5-7349</strain>
    </source>
</reference>
<comment type="similarity">
    <text evidence="1">Belongs to the 3-oxoacid CoA-transferase subunit B family.</text>
</comment>
<evidence type="ECO:0000256" key="2">
    <source>
        <dbReference type="ARBA" id="ARBA00022679"/>
    </source>
</evidence>
<evidence type="ECO:0000313" key="3">
    <source>
        <dbReference type="EMBL" id="HJG80261.1"/>
    </source>
</evidence>
<reference evidence="3" key="1">
    <citation type="journal article" date="2021" name="PeerJ">
        <title>Extensive microbial diversity within the chicken gut microbiome revealed by metagenomics and culture.</title>
        <authorList>
            <person name="Gilroy R."/>
            <person name="Ravi A."/>
            <person name="Getino M."/>
            <person name="Pursley I."/>
            <person name="Horton D.L."/>
            <person name="Alikhan N.F."/>
            <person name="Baker D."/>
            <person name="Gharbi K."/>
            <person name="Hall N."/>
            <person name="Watson M."/>
            <person name="Adriaenssens E.M."/>
            <person name="Foster-Nyarko E."/>
            <person name="Jarju S."/>
            <person name="Secka A."/>
            <person name="Antonio M."/>
            <person name="Oren A."/>
            <person name="Chaudhuri R.R."/>
            <person name="La Ragione R."/>
            <person name="Hildebrand F."/>
            <person name="Pallen M.J."/>
        </authorList>
    </citation>
    <scope>NUCLEOTIDE SEQUENCE</scope>
    <source>
        <strain evidence="3">ChiGjej5B5-7349</strain>
    </source>
</reference>
<dbReference type="PANTHER" id="PTHR13707:SF57">
    <property type="entry name" value="SUCCINYL-COA:3-KETOACID COENZYME A TRANSFERASE SUBUNIT B-RELATED"/>
    <property type="match status" value="1"/>
</dbReference>
<dbReference type="PROSITE" id="PS01274">
    <property type="entry name" value="COA_TRANSF_2"/>
    <property type="match status" value="1"/>
</dbReference>
<dbReference type="Gene3D" id="3.40.1080.10">
    <property type="entry name" value="Glutaconate Coenzyme A-transferase"/>
    <property type="match status" value="1"/>
</dbReference>
<proteinExistence type="inferred from homology"/>
<dbReference type="PANTHER" id="PTHR13707">
    <property type="entry name" value="KETOACID-COENZYME A TRANSFERASE"/>
    <property type="match status" value="1"/>
</dbReference>
<sequence>MTAPLTKPQIAARLAADIPPGSYVNLGIGIPTLVANAVDPASEVVLQSENGILGSGGHADPGTEDYDFVDAGKAFIKLLPGASLFDSADSFGMMRSGALDIAVLGAFQVSATGDLANWRTLDPELAPSVGGAMDLAVGAKQVFVAMTLFDREGRCKLVQECEFPLTAPGCVTRVYTDYAVFAIRTDGVEVVEAFGGATHADLEEWTGLTLLG</sequence>
<dbReference type="Proteomes" id="UP000784435">
    <property type="component" value="Unassembled WGS sequence"/>
</dbReference>
<dbReference type="InterPro" id="IPR012791">
    <property type="entry name" value="3-oxoacid_CoA-transf_B"/>
</dbReference>
<organism evidence="3 4">
    <name type="scientific">Brevibacterium senegalense</name>
    <dbReference type="NCBI Taxonomy" id="1033736"/>
    <lineage>
        <taxon>Bacteria</taxon>
        <taxon>Bacillati</taxon>
        <taxon>Actinomycetota</taxon>
        <taxon>Actinomycetes</taxon>
        <taxon>Micrococcales</taxon>
        <taxon>Brevibacteriaceae</taxon>
        <taxon>Brevibacterium</taxon>
    </lineage>
</organism>
<dbReference type="Pfam" id="PF01144">
    <property type="entry name" value="CoA_trans"/>
    <property type="match status" value="1"/>
</dbReference>
<dbReference type="GO" id="GO:0008410">
    <property type="term" value="F:CoA-transferase activity"/>
    <property type="evidence" value="ECO:0007669"/>
    <property type="project" value="InterPro"/>
</dbReference>
<dbReference type="InterPro" id="IPR004165">
    <property type="entry name" value="CoA_trans_fam_I"/>
</dbReference>